<evidence type="ECO:0000256" key="2">
    <source>
        <dbReference type="SAM" id="SignalP"/>
    </source>
</evidence>
<feature type="domain" description="RRM" evidence="3">
    <location>
        <begin position="189"/>
        <end position="292"/>
    </location>
</feature>
<protein>
    <submittedName>
        <fullName evidence="4">RNA-binding protein</fullName>
    </submittedName>
</protein>
<keyword evidence="5" id="KW-1185">Reference proteome</keyword>
<dbReference type="InterPro" id="IPR035979">
    <property type="entry name" value="RBD_domain_sf"/>
</dbReference>
<dbReference type="InterPro" id="IPR000504">
    <property type="entry name" value="RRM_dom"/>
</dbReference>
<evidence type="ECO:0000259" key="3">
    <source>
        <dbReference type="PROSITE" id="PS50102"/>
    </source>
</evidence>
<proteinExistence type="predicted"/>
<gene>
    <name evidence="4" type="ORF">TRSC58_03596</name>
</gene>
<dbReference type="Gene3D" id="3.30.70.330">
    <property type="match status" value="1"/>
</dbReference>
<dbReference type="AlphaFoldDB" id="A0A061IZW4"/>
<comment type="caution">
    <text evidence="4">The sequence shown here is derived from an EMBL/GenBank/DDBJ whole genome shotgun (WGS) entry which is preliminary data.</text>
</comment>
<dbReference type="VEuPathDB" id="TriTrypDB:TRSC58_03596"/>
<keyword evidence="2" id="KW-0732">Signal</keyword>
<name>A0A061IZW4_TRYRA</name>
<feature type="signal peptide" evidence="2">
    <location>
        <begin position="1"/>
        <end position="28"/>
    </location>
</feature>
<sequence>MCVFFLILSPRSFVLFLLFLCSSQEGTAMPSRAVLRKKARRESKRRQLEVEGATVAFSLPKSEVLHNHAPQQMENTGVMEKRAAALSRKRPRETAVVVEPAVAVESTEGMTRKERKRFESKQRFERQLARVNAAVAKEEGATSTMAATTVQVAGTEANSLFPTQGEKLRHDPKFKNGTFWRTRKERRGRTVFLGNVPARFTAQDVTDFVSSVLDAYYLRGEDDVNGTKTEGEEGSGDVVLVDSVDFLPTKPRAKHRHMFVTLQSKEVADRVVSLLDAYKLEGAAVRCNFASDKTQRGEAIRCRTTASLHS</sequence>
<dbReference type="SUPFAM" id="SSF54928">
    <property type="entry name" value="RNA-binding domain, RBD"/>
    <property type="match status" value="1"/>
</dbReference>
<evidence type="ECO:0000313" key="5">
    <source>
        <dbReference type="Proteomes" id="UP000031737"/>
    </source>
</evidence>
<dbReference type="Proteomes" id="UP000031737">
    <property type="component" value="Unassembled WGS sequence"/>
</dbReference>
<feature type="chain" id="PRO_5001605026" evidence="2">
    <location>
        <begin position="29"/>
        <end position="310"/>
    </location>
</feature>
<dbReference type="OrthoDB" id="273193at2759"/>
<dbReference type="PROSITE" id="PS50102">
    <property type="entry name" value="RRM"/>
    <property type="match status" value="1"/>
</dbReference>
<organism evidence="4 5">
    <name type="scientific">Trypanosoma rangeli SC58</name>
    <dbReference type="NCBI Taxonomy" id="429131"/>
    <lineage>
        <taxon>Eukaryota</taxon>
        <taxon>Discoba</taxon>
        <taxon>Euglenozoa</taxon>
        <taxon>Kinetoplastea</taxon>
        <taxon>Metakinetoplastina</taxon>
        <taxon>Trypanosomatida</taxon>
        <taxon>Trypanosomatidae</taxon>
        <taxon>Trypanosoma</taxon>
        <taxon>Herpetosoma</taxon>
    </lineage>
</organism>
<dbReference type="EMBL" id="AUPL01003596">
    <property type="protein sequence ID" value="ESL08698.1"/>
    <property type="molecule type" value="Genomic_DNA"/>
</dbReference>
<accession>A0A061IZW4</accession>
<evidence type="ECO:0000256" key="1">
    <source>
        <dbReference type="PROSITE-ProRule" id="PRU00176"/>
    </source>
</evidence>
<keyword evidence="1" id="KW-0694">RNA-binding</keyword>
<evidence type="ECO:0000313" key="4">
    <source>
        <dbReference type="EMBL" id="ESL08698.1"/>
    </source>
</evidence>
<reference evidence="4 5" key="1">
    <citation type="submission" date="2013-07" db="EMBL/GenBank/DDBJ databases">
        <authorList>
            <person name="Stoco P.H."/>
            <person name="Wagner G."/>
            <person name="Gerber A."/>
            <person name="Zaha A."/>
            <person name="Thompson C."/>
            <person name="Bartholomeu D.C."/>
            <person name="Luckemeyer D.D."/>
            <person name="Bahia D."/>
            <person name="Loreto E."/>
            <person name="Prestes E.B."/>
            <person name="Lima F.M."/>
            <person name="Rodrigues-Luiz G."/>
            <person name="Vallejo G.A."/>
            <person name="Filho J.F."/>
            <person name="Monteiro K.M."/>
            <person name="Tyler K.M."/>
            <person name="de Almeida L.G."/>
            <person name="Ortiz M.F."/>
            <person name="Siervo M.A."/>
            <person name="de Moraes M.H."/>
            <person name="Cunha O.L."/>
            <person name="Mendonca-Neto R."/>
            <person name="Silva R."/>
            <person name="Teixeira S.M."/>
            <person name="Murta S.M."/>
            <person name="Sincero T.C."/>
            <person name="Mendes T.A."/>
            <person name="Urmenyi T.P."/>
            <person name="Silva V.G."/>
            <person name="da Rocha W.D."/>
            <person name="Andersson B."/>
            <person name="Romanha A.J."/>
            <person name="Steindel M."/>
            <person name="de Vasconcelos A.T."/>
            <person name="Grisard E.C."/>
        </authorList>
    </citation>
    <scope>NUCLEOTIDE SEQUENCE [LARGE SCALE GENOMIC DNA]</scope>
    <source>
        <strain evidence="4 5">SC58</strain>
    </source>
</reference>
<dbReference type="GO" id="GO:0003723">
    <property type="term" value="F:RNA binding"/>
    <property type="evidence" value="ECO:0007669"/>
    <property type="project" value="UniProtKB-UniRule"/>
</dbReference>
<dbReference type="InterPro" id="IPR012677">
    <property type="entry name" value="Nucleotide-bd_a/b_plait_sf"/>
</dbReference>